<dbReference type="AlphaFoldDB" id="A0A445D2L1"/>
<feature type="compositionally biased region" description="Basic and acidic residues" evidence="3">
    <location>
        <begin position="242"/>
        <end position="259"/>
    </location>
</feature>
<feature type="region of interest" description="Disordered" evidence="3">
    <location>
        <begin position="239"/>
        <end position="259"/>
    </location>
</feature>
<evidence type="ECO:0000256" key="1">
    <source>
        <dbReference type="ARBA" id="ARBA00010020"/>
    </source>
</evidence>
<evidence type="ECO:0000256" key="3">
    <source>
        <dbReference type="SAM" id="MobiDB-lite"/>
    </source>
</evidence>
<name>A0A445D2L1_ARAHY</name>
<organism evidence="4 5">
    <name type="scientific">Arachis hypogaea</name>
    <name type="common">Peanut</name>
    <dbReference type="NCBI Taxonomy" id="3818"/>
    <lineage>
        <taxon>Eukaryota</taxon>
        <taxon>Viridiplantae</taxon>
        <taxon>Streptophyta</taxon>
        <taxon>Embryophyta</taxon>
        <taxon>Tracheophyta</taxon>
        <taxon>Spermatophyta</taxon>
        <taxon>Magnoliopsida</taxon>
        <taxon>eudicotyledons</taxon>
        <taxon>Gunneridae</taxon>
        <taxon>Pentapetalae</taxon>
        <taxon>rosids</taxon>
        <taxon>fabids</taxon>
        <taxon>Fabales</taxon>
        <taxon>Fabaceae</taxon>
        <taxon>Papilionoideae</taxon>
        <taxon>50 kb inversion clade</taxon>
        <taxon>dalbergioids sensu lato</taxon>
        <taxon>Dalbergieae</taxon>
        <taxon>Pterocarpus clade</taxon>
        <taxon>Arachis</taxon>
    </lineage>
</organism>
<evidence type="ECO:0008006" key="6">
    <source>
        <dbReference type="Google" id="ProtNLM"/>
    </source>
</evidence>
<gene>
    <name evidence="4" type="ORF">Ahy_A05g023186</name>
</gene>
<dbReference type="PANTHER" id="PTHR10460:SF11">
    <property type="entry name" value="PROTEIN ABIL5-RELATED"/>
    <property type="match status" value="1"/>
</dbReference>
<keyword evidence="5" id="KW-1185">Reference proteome</keyword>
<reference evidence="4 5" key="1">
    <citation type="submission" date="2019-01" db="EMBL/GenBank/DDBJ databases">
        <title>Sequencing of cultivated peanut Arachis hypogaea provides insights into genome evolution and oil improvement.</title>
        <authorList>
            <person name="Chen X."/>
        </authorList>
    </citation>
    <scope>NUCLEOTIDE SEQUENCE [LARGE SCALE GENOMIC DNA]</scope>
    <source>
        <strain evidence="5">cv. Fuhuasheng</strain>
        <tissue evidence="4">Leaves</tissue>
    </source>
</reference>
<evidence type="ECO:0000313" key="5">
    <source>
        <dbReference type="Proteomes" id="UP000289738"/>
    </source>
</evidence>
<protein>
    <recommendedName>
        <fullName evidence="6">Protein ABIL5</fullName>
    </recommendedName>
</protein>
<dbReference type="STRING" id="3818.A0A445D2L1"/>
<accession>A0A445D2L1</accession>
<dbReference type="EMBL" id="SDMP01000005">
    <property type="protein sequence ID" value="RYR57452.1"/>
    <property type="molecule type" value="Genomic_DNA"/>
</dbReference>
<dbReference type="Gene3D" id="6.10.140.1620">
    <property type="match status" value="1"/>
</dbReference>
<dbReference type="InterPro" id="IPR028457">
    <property type="entry name" value="ABI"/>
</dbReference>
<sequence length="350" mass="39268">MLEVLFRVAGRDSCSSSSTTMATTSKVLCRLSCRVKLLSHVKLPKLPSSSSSLSPSAPRITRTTSRLPVELGSIGSMMPLHNAVASARLVSSLCITSQTWCLVPQENRLVDKELVHTSTDISNKSMELSFKSFCLEKQDEAETEAEEGMGFYKSLQNTKEYICRAVVTVVDHLGNVSANLDALISQTNAFSDAELRIQCLKQRLLSCEQYADKLALTKMQWRENLPRFHSRYLSTPITLERSSSEKSRRPESEVSSKLEDKHVLETHEDLPLFMYTQKPLSSKNMKSTTTTVSDHKNLAIVVPVRDGLSVLTKVSNPTFHFQGTPKIGRHRRSLHGSDILWLLRRTKRTL</sequence>
<dbReference type="PANTHER" id="PTHR10460">
    <property type="entry name" value="ABL INTERACTOR FAMILY MEMBER"/>
    <property type="match status" value="1"/>
</dbReference>
<comment type="function">
    <text evidence="2">Involved in regulation of actin and microtubule organization. Part of a WAVE complex that activates the Arp2/3 complex.</text>
</comment>
<evidence type="ECO:0000313" key="4">
    <source>
        <dbReference type="EMBL" id="RYR57452.1"/>
    </source>
</evidence>
<comment type="caution">
    <text evidence="4">The sequence shown here is derived from an EMBL/GenBank/DDBJ whole genome shotgun (WGS) entry which is preliminary data.</text>
</comment>
<dbReference type="Proteomes" id="UP000289738">
    <property type="component" value="Chromosome A05"/>
</dbReference>
<proteinExistence type="inferred from homology"/>
<comment type="similarity">
    <text evidence="1">Belongs to the ABI family.</text>
</comment>
<evidence type="ECO:0000256" key="2">
    <source>
        <dbReference type="ARBA" id="ARBA00025223"/>
    </source>
</evidence>